<keyword evidence="2" id="KW-0812">Transmembrane</keyword>
<evidence type="ECO:0000259" key="3">
    <source>
        <dbReference type="Pfam" id="PF01738"/>
    </source>
</evidence>
<dbReference type="AlphaFoldDB" id="A0A327REU3"/>
<feature type="transmembrane region" description="Helical" evidence="2">
    <location>
        <begin position="75"/>
        <end position="97"/>
    </location>
</feature>
<accession>A0A327REU3</accession>
<keyword evidence="1" id="KW-0732">Signal</keyword>
<feature type="transmembrane region" description="Helical" evidence="2">
    <location>
        <begin position="135"/>
        <end position="157"/>
    </location>
</feature>
<dbReference type="InterPro" id="IPR050955">
    <property type="entry name" value="Plant_Biomass_Hydrol_Est"/>
</dbReference>
<feature type="transmembrane region" description="Helical" evidence="2">
    <location>
        <begin position="109"/>
        <end position="128"/>
    </location>
</feature>
<feature type="transmembrane region" description="Helical" evidence="2">
    <location>
        <begin position="49"/>
        <end position="68"/>
    </location>
</feature>
<protein>
    <submittedName>
        <fullName evidence="4">Putative peptidase</fullName>
    </submittedName>
</protein>
<organism evidence="4 5">
    <name type="scientific">Arenibacter echinorum</name>
    <dbReference type="NCBI Taxonomy" id="440515"/>
    <lineage>
        <taxon>Bacteria</taxon>
        <taxon>Pseudomonadati</taxon>
        <taxon>Bacteroidota</taxon>
        <taxon>Flavobacteriia</taxon>
        <taxon>Flavobacteriales</taxon>
        <taxon>Flavobacteriaceae</taxon>
        <taxon>Arenibacter</taxon>
    </lineage>
</organism>
<feature type="transmembrane region" description="Helical" evidence="2">
    <location>
        <begin position="209"/>
        <end position="232"/>
    </location>
</feature>
<dbReference type="InterPro" id="IPR029058">
    <property type="entry name" value="AB_hydrolase_fold"/>
</dbReference>
<reference evidence="4 5" key="1">
    <citation type="submission" date="2018-06" db="EMBL/GenBank/DDBJ databases">
        <title>Genomic Encyclopedia of Archaeal and Bacterial Type Strains, Phase II (KMG-II): from individual species to whole genera.</title>
        <authorList>
            <person name="Goeker M."/>
        </authorList>
    </citation>
    <scope>NUCLEOTIDE SEQUENCE [LARGE SCALE GENOMIC DNA]</scope>
    <source>
        <strain evidence="4 5">DSM 23522</strain>
    </source>
</reference>
<dbReference type="Pfam" id="PF01738">
    <property type="entry name" value="DLH"/>
    <property type="match status" value="1"/>
</dbReference>
<feature type="transmembrane region" description="Helical" evidence="2">
    <location>
        <begin position="163"/>
        <end position="189"/>
    </location>
</feature>
<dbReference type="EMBL" id="QLLN01000003">
    <property type="protein sequence ID" value="RAJ12347.1"/>
    <property type="molecule type" value="Genomic_DNA"/>
</dbReference>
<keyword evidence="2" id="KW-1133">Transmembrane helix</keyword>
<dbReference type="InterPro" id="IPR002925">
    <property type="entry name" value="Dienelactn_hydro"/>
</dbReference>
<evidence type="ECO:0000313" key="5">
    <source>
        <dbReference type="Proteomes" id="UP000249696"/>
    </source>
</evidence>
<proteinExistence type="predicted"/>
<dbReference type="GO" id="GO:0016787">
    <property type="term" value="F:hydrolase activity"/>
    <property type="evidence" value="ECO:0007669"/>
    <property type="project" value="InterPro"/>
</dbReference>
<dbReference type="SUPFAM" id="SSF53474">
    <property type="entry name" value="alpha/beta-Hydrolases"/>
    <property type="match status" value="1"/>
</dbReference>
<keyword evidence="5" id="KW-1185">Reference proteome</keyword>
<sequence length="474" mass="53236">MSTKLDSKNIYNFANFLIGLFIVLSLVQIIVEALAGYRFYLFSPYYEPWIILLTIVTIAVMLVLLWYFRTKNYRIAFIAFLISSVTSLAFTLMAYLALSDRDLQKSVPWAFVILLCTGIIYSVSLFTSKTRHKRWLFWVGAIGFSLELILLVLQLWALNTDNAAVPIIIGKVLLWILVLINFNMIFYILNFKEELDLLKSEAKTEPSNLFTGIRVGLGIVSLFAVLIVLNVATSEYAWEKGKVARSKLMVGDFEAKIYVNAQNDTLLYRLQLPKDYDSNKEYPLVVNLHNGGGVGTDNLIQLDATTTAQLLSTAENREKYPAFIFLPQSPTNNGFGGISDDPGVSGLVFEAMDQLEKEYNIDDKRRYVVGMSTGGYGAWYFIGVKPEKFAAAIPICGGGDPKMAAKMTHIPIWAFHGKTDKSVPVHLTQNMIKAIRKAGGSPKYTEFSAGHLIWDKVQSTPGYLDWLFAQKRPD</sequence>
<dbReference type="OrthoDB" id="9764953at2"/>
<dbReference type="Gene3D" id="3.40.50.1820">
    <property type="entry name" value="alpha/beta hydrolase"/>
    <property type="match status" value="1"/>
</dbReference>
<dbReference type="Proteomes" id="UP000249696">
    <property type="component" value="Unassembled WGS sequence"/>
</dbReference>
<dbReference type="PANTHER" id="PTHR43037">
    <property type="entry name" value="UNNAMED PRODUCT-RELATED"/>
    <property type="match status" value="1"/>
</dbReference>
<name>A0A327REU3_9FLAO</name>
<gene>
    <name evidence="4" type="ORF">LV92_01580</name>
</gene>
<evidence type="ECO:0000256" key="2">
    <source>
        <dbReference type="SAM" id="Phobius"/>
    </source>
</evidence>
<dbReference type="RefSeq" id="WP_111623100.1">
    <property type="nucleotide sequence ID" value="NZ_QLLN01000003.1"/>
</dbReference>
<feature type="transmembrane region" description="Helical" evidence="2">
    <location>
        <begin position="12"/>
        <end position="37"/>
    </location>
</feature>
<evidence type="ECO:0000256" key="1">
    <source>
        <dbReference type="ARBA" id="ARBA00022729"/>
    </source>
</evidence>
<comment type="caution">
    <text evidence="4">The sequence shown here is derived from an EMBL/GenBank/DDBJ whole genome shotgun (WGS) entry which is preliminary data.</text>
</comment>
<dbReference type="PANTHER" id="PTHR43037:SF1">
    <property type="entry name" value="BLL1128 PROTEIN"/>
    <property type="match status" value="1"/>
</dbReference>
<evidence type="ECO:0000313" key="4">
    <source>
        <dbReference type="EMBL" id="RAJ12347.1"/>
    </source>
</evidence>
<feature type="domain" description="Dienelactone hydrolase" evidence="3">
    <location>
        <begin position="350"/>
        <end position="451"/>
    </location>
</feature>
<keyword evidence="2" id="KW-0472">Membrane</keyword>